<dbReference type="InterPro" id="IPR007742">
    <property type="entry name" value="NosD_dom"/>
</dbReference>
<dbReference type="PROSITE" id="PS51318">
    <property type="entry name" value="TAT"/>
    <property type="match status" value="1"/>
</dbReference>
<sequence>MSTIEPQDNEGKKPMTRRQLLASVGAAGVLLAAGAGLPVKVQAAKSTVPVTDNKPWYNVKDFGAVGEGLYDDDAPYIQAAIDAAASKGGTVYFPPGSYCINRGLIMRSKVHLLGAGAEVTELKAGDTNLLMLFSGGGVGSYSIDGITFSGRGPSGATGDIVERGIHMLEGSHITISRCIFTDSANGVRLVRSRHVTVTDCTFLRILGSESPTEGFGIVLEGGSNHIIKGNHFKNVTKSCICLNAGSSYSLISNNVMEQCQDAAILMSSKLSACSYHLIEGNLVTSEGLQESASSSTYGIRLKDACSNNTIVNNVITRPEKGGIQLEAGDNAGDDRPYGNTITGNTVNGTICGIAVINGDANSVKHNEVRRVQTGILLNTAGEGGSSSAKRNVVTGNSLYQCSVAAVKIASAQCESNSVFGNAGYENAEGLADSGTNTATEGF</sequence>
<dbReference type="EC" id="5.1.3.-" evidence="4"/>
<evidence type="ECO:0000259" key="2">
    <source>
        <dbReference type="Pfam" id="PF05048"/>
    </source>
</evidence>
<evidence type="ECO:0000259" key="3">
    <source>
        <dbReference type="Pfam" id="PF12708"/>
    </source>
</evidence>
<proteinExistence type="predicted"/>
<dbReference type="InterPro" id="IPR006311">
    <property type="entry name" value="TAT_signal"/>
</dbReference>
<organism evidence="4 5">
    <name type="scientific">Paenibacillus konkukensis</name>
    <dbReference type="NCBI Taxonomy" id="2020716"/>
    <lineage>
        <taxon>Bacteria</taxon>
        <taxon>Bacillati</taxon>
        <taxon>Bacillota</taxon>
        <taxon>Bacilli</taxon>
        <taxon>Bacillales</taxon>
        <taxon>Paenibacillaceae</taxon>
        <taxon>Paenibacillus</taxon>
    </lineage>
</organism>
<evidence type="ECO:0000313" key="4">
    <source>
        <dbReference type="EMBL" id="UQZ87265.1"/>
    </source>
</evidence>
<keyword evidence="4" id="KW-0413">Isomerase</keyword>
<feature type="domain" description="Periplasmic copper-binding protein NosD beta helix" evidence="2">
    <location>
        <begin position="292"/>
        <end position="381"/>
    </location>
</feature>
<dbReference type="InterPro" id="IPR024535">
    <property type="entry name" value="RHGA/B-epi-like_pectate_lyase"/>
</dbReference>
<reference evidence="4" key="2">
    <citation type="journal article" date="2021" name="J Anim Sci Technol">
        <title>Complete genome sequence of Paenibacillus konkukensis sp. nov. SK3146 as a potential probiotic strain.</title>
        <authorList>
            <person name="Jung H.I."/>
            <person name="Park S."/>
            <person name="Niu K.M."/>
            <person name="Lee S.W."/>
            <person name="Kothari D."/>
            <person name="Yi K.J."/>
            <person name="Kim S.K."/>
        </authorList>
    </citation>
    <scope>NUCLEOTIDE SEQUENCE</scope>
    <source>
        <strain evidence="4">SK3146</strain>
    </source>
</reference>
<evidence type="ECO:0000313" key="5">
    <source>
        <dbReference type="Proteomes" id="UP001057134"/>
    </source>
</evidence>
<dbReference type="RefSeq" id="WP_249862736.1">
    <property type="nucleotide sequence ID" value="NZ_CP027059.1"/>
</dbReference>
<feature type="domain" description="Rhamnogalacturonase A/B/Epimerase-like pectate lyase" evidence="3">
    <location>
        <begin position="56"/>
        <end position="264"/>
    </location>
</feature>
<dbReference type="InterPro" id="IPR051550">
    <property type="entry name" value="SCF-Subunits/Alg-Epimerases"/>
</dbReference>
<dbReference type="InterPro" id="IPR011050">
    <property type="entry name" value="Pectin_lyase_fold/virulence"/>
</dbReference>
<dbReference type="InterPro" id="IPR006626">
    <property type="entry name" value="PbH1"/>
</dbReference>
<dbReference type="Proteomes" id="UP001057134">
    <property type="component" value="Chromosome"/>
</dbReference>
<dbReference type="Gene3D" id="2.160.20.10">
    <property type="entry name" value="Single-stranded right-handed beta-helix, Pectin lyase-like"/>
    <property type="match status" value="1"/>
</dbReference>
<dbReference type="PANTHER" id="PTHR22990">
    <property type="entry name" value="F-BOX ONLY PROTEIN"/>
    <property type="match status" value="1"/>
</dbReference>
<dbReference type="SUPFAM" id="SSF51126">
    <property type="entry name" value="Pectin lyase-like"/>
    <property type="match status" value="2"/>
</dbReference>
<keyword evidence="1" id="KW-0677">Repeat</keyword>
<evidence type="ECO:0000256" key="1">
    <source>
        <dbReference type="ARBA" id="ARBA00022737"/>
    </source>
</evidence>
<dbReference type="EMBL" id="CP027059">
    <property type="protein sequence ID" value="UQZ87265.1"/>
    <property type="molecule type" value="Genomic_DNA"/>
</dbReference>
<dbReference type="Pfam" id="PF05048">
    <property type="entry name" value="NosD"/>
    <property type="match status" value="1"/>
</dbReference>
<dbReference type="GO" id="GO:0016853">
    <property type="term" value="F:isomerase activity"/>
    <property type="evidence" value="ECO:0007669"/>
    <property type="project" value="UniProtKB-KW"/>
</dbReference>
<dbReference type="SMART" id="SM00710">
    <property type="entry name" value="PbH1"/>
    <property type="match status" value="9"/>
</dbReference>
<protein>
    <submittedName>
        <fullName evidence="4">Poly(Beta-D-mannuronate) C5 epimerase 2</fullName>
        <ecNumber evidence="4">5.1.3.-</ecNumber>
    </submittedName>
</protein>
<accession>A0ABY4RZT4</accession>
<dbReference type="Pfam" id="PF12708">
    <property type="entry name" value="Pect-lyase_RHGA_epim"/>
    <property type="match status" value="1"/>
</dbReference>
<dbReference type="PANTHER" id="PTHR22990:SF15">
    <property type="entry name" value="F-BOX ONLY PROTEIN 10"/>
    <property type="match status" value="1"/>
</dbReference>
<gene>
    <name evidence="4" type="primary">algE2</name>
    <name evidence="4" type="ORF">SK3146_06562</name>
</gene>
<name>A0ABY4RZT4_9BACL</name>
<reference evidence="4" key="1">
    <citation type="submission" date="2018-02" db="EMBL/GenBank/DDBJ databases">
        <authorList>
            <person name="Kim S.-K."/>
            <person name="Jung H.-I."/>
            <person name="Lee S.-W."/>
        </authorList>
    </citation>
    <scope>NUCLEOTIDE SEQUENCE</scope>
    <source>
        <strain evidence="4">SK3146</strain>
    </source>
</reference>
<keyword evidence="5" id="KW-1185">Reference proteome</keyword>
<dbReference type="InterPro" id="IPR012334">
    <property type="entry name" value="Pectin_lyas_fold"/>
</dbReference>